<feature type="transmembrane region" description="Helical" evidence="7">
    <location>
        <begin position="215"/>
        <end position="236"/>
    </location>
</feature>
<evidence type="ECO:0000313" key="10">
    <source>
        <dbReference type="Proteomes" id="UP000238196"/>
    </source>
</evidence>
<comment type="similarity">
    <text evidence="7">Belongs to the TRAP transporter large permease family.</text>
</comment>
<dbReference type="NCBIfam" id="TIGR00786">
    <property type="entry name" value="dctM"/>
    <property type="match status" value="1"/>
</dbReference>
<organism evidence="9 10">
    <name type="scientific">Proteobacteria bacterium 228</name>
    <dbReference type="NCBI Taxonomy" id="2083153"/>
    <lineage>
        <taxon>Bacteria</taxon>
        <taxon>Pseudomonadati</taxon>
        <taxon>Pseudomonadota</taxon>
    </lineage>
</organism>
<keyword evidence="7" id="KW-0813">Transport</keyword>
<reference evidence="9 10" key="1">
    <citation type="submission" date="2018-02" db="EMBL/GenBank/DDBJ databases">
        <title>novel marine gammaproteobacteria from coastal saline agro ecosystem.</title>
        <authorList>
            <person name="Krishnan R."/>
            <person name="Ramesh Kumar N."/>
        </authorList>
    </citation>
    <scope>NUCLEOTIDE SEQUENCE [LARGE SCALE GENOMIC DNA]</scope>
    <source>
        <strain evidence="9 10">228</strain>
    </source>
</reference>
<evidence type="ECO:0000313" key="9">
    <source>
        <dbReference type="EMBL" id="PPC76701.1"/>
    </source>
</evidence>
<evidence type="ECO:0000256" key="7">
    <source>
        <dbReference type="RuleBase" id="RU369079"/>
    </source>
</evidence>
<evidence type="ECO:0000256" key="2">
    <source>
        <dbReference type="ARBA" id="ARBA00022475"/>
    </source>
</evidence>
<feature type="transmembrane region" description="Helical" evidence="7">
    <location>
        <begin position="394"/>
        <end position="419"/>
    </location>
</feature>
<dbReference type="PIRSF" id="PIRSF006066">
    <property type="entry name" value="HI0050"/>
    <property type="match status" value="1"/>
</dbReference>
<feature type="transmembrane region" description="Helical" evidence="7">
    <location>
        <begin position="135"/>
        <end position="158"/>
    </location>
</feature>
<protein>
    <recommendedName>
        <fullName evidence="7">TRAP transporter large permease protein</fullName>
    </recommendedName>
</protein>
<dbReference type="PANTHER" id="PTHR33362">
    <property type="entry name" value="SIALIC ACID TRAP TRANSPORTER PERMEASE PROTEIN SIAT-RELATED"/>
    <property type="match status" value="1"/>
</dbReference>
<dbReference type="GO" id="GO:0005886">
    <property type="term" value="C:plasma membrane"/>
    <property type="evidence" value="ECO:0007669"/>
    <property type="project" value="UniProtKB-SubCell"/>
</dbReference>
<sequence>MIVTALIVLLVLLAASIPVAASIGLLGVVLDKLYSFLPVTRAMGEVSWSSSHEFLLVSIPLFILLGELLLRSGYAERMYDALTVWLNWLPGGLNHANIVACGLFAATSGSSVATSATVGTVALPQARKHGYNERLFIGSLAAGGTLGILIPPSVNMIIYGVLTDTSVPRLYLAGLIPGIVLVLIFMAILVIACVARPQWGGKRLQASWSERFRSLIHLLPPLLLFLVVVGSIYLGIATPTESAALGVVAMMILAAAVGRLNWRVIIDSVENTVHSTAMIMLIVMAAYFLNFVMTSVGLTDALVSSIYSIGISPNWMLLLVIGLFLILGCFMETLSLMITTVPIIAPVMIKLGFDPIWFGILVIVLIESALITPPVGLNLFVVQNVRRSGPMHDTIIGVLPFVAGLFLMIGLLVLVPGLANWLPSVVMG</sequence>
<name>A0A2S5KPG1_9PROT</name>
<evidence type="ECO:0000256" key="5">
    <source>
        <dbReference type="ARBA" id="ARBA00022989"/>
    </source>
</evidence>
<dbReference type="EMBL" id="PRLP01000044">
    <property type="protein sequence ID" value="PPC76701.1"/>
    <property type="molecule type" value="Genomic_DNA"/>
</dbReference>
<dbReference type="OrthoDB" id="9777699at2"/>
<feature type="transmembrane region" description="Helical" evidence="7">
    <location>
        <begin position="170"/>
        <end position="194"/>
    </location>
</feature>
<dbReference type="Pfam" id="PF06808">
    <property type="entry name" value="DctM"/>
    <property type="match status" value="1"/>
</dbReference>
<keyword evidence="3 7" id="KW-0997">Cell inner membrane</keyword>
<feature type="transmembrane region" description="Helical" evidence="7">
    <location>
        <begin position="242"/>
        <end position="260"/>
    </location>
</feature>
<feature type="transmembrane region" description="Helical" evidence="7">
    <location>
        <begin position="46"/>
        <end position="70"/>
    </location>
</feature>
<evidence type="ECO:0000256" key="6">
    <source>
        <dbReference type="ARBA" id="ARBA00023136"/>
    </source>
</evidence>
<evidence type="ECO:0000256" key="3">
    <source>
        <dbReference type="ARBA" id="ARBA00022519"/>
    </source>
</evidence>
<feature type="transmembrane region" description="Helical" evidence="7">
    <location>
        <begin position="272"/>
        <end position="293"/>
    </location>
</feature>
<comment type="caution">
    <text evidence="7">Lacks conserved residue(s) required for the propagation of feature annotation.</text>
</comment>
<dbReference type="GO" id="GO:0022857">
    <property type="term" value="F:transmembrane transporter activity"/>
    <property type="evidence" value="ECO:0007669"/>
    <property type="project" value="UniProtKB-UniRule"/>
</dbReference>
<dbReference type="Proteomes" id="UP000238196">
    <property type="component" value="Unassembled WGS sequence"/>
</dbReference>
<gene>
    <name evidence="9" type="ORF">C4K68_14140</name>
</gene>
<comment type="subcellular location">
    <subcellularLocation>
        <location evidence="1 7">Cell inner membrane</location>
        <topology evidence="1 7">Multi-pass membrane protein</topology>
    </subcellularLocation>
</comment>
<proteinExistence type="inferred from homology"/>
<feature type="transmembrane region" description="Helical" evidence="7">
    <location>
        <begin position="305"/>
        <end position="327"/>
    </location>
</feature>
<accession>A0A2S5KPG1</accession>
<feature type="transmembrane region" description="Helical" evidence="7">
    <location>
        <begin position="334"/>
        <end position="351"/>
    </location>
</feature>
<comment type="function">
    <text evidence="7">Part of the tripartite ATP-independent periplasmic (TRAP) transport system.</text>
</comment>
<keyword evidence="2" id="KW-1003">Cell membrane</keyword>
<keyword evidence="5 7" id="KW-1133">Transmembrane helix</keyword>
<keyword evidence="6 7" id="KW-0472">Membrane</keyword>
<dbReference type="PANTHER" id="PTHR33362:SF5">
    <property type="entry name" value="C4-DICARBOXYLATE TRAP TRANSPORTER LARGE PERMEASE PROTEIN DCTM"/>
    <property type="match status" value="1"/>
</dbReference>
<comment type="caution">
    <text evidence="9">The sequence shown here is derived from an EMBL/GenBank/DDBJ whole genome shotgun (WGS) entry which is preliminary data.</text>
</comment>
<evidence type="ECO:0000256" key="4">
    <source>
        <dbReference type="ARBA" id="ARBA00022692"/>
    </source>
</evidence>
<dbReference type="InterPro" id="IPR010656">
    <property type="entry name" value="DctM"/>
</dbReference>
<feature type="domain" description="TRAP C4-dicarboxylate transport system permease DctM subunit" evidence="8">
    <location>
        <begin position="6"/>
        <end position="417"/>
    </location>
</feature>
<dbReference type="AlphaFoldDB" id="A0A2S5KPG1"/>
<evidence type="ECO:0000259" key="8">
    <source>
        <dbReference type="Pfam" id="PF06808"/>
    </source>
</evidence>
<dbReference type="InterPro" id="IPR004681">
    <property type="entry name" value="TRAP_DctM"/>
</dbReference>
<evidence type="ECO:0000256" key="1">
    <source>
        <dbReference type="ARBA" id="ARBA00004429"/>
    </source>
</evidence>
<keyword evidence="4 7" id="KW-0812">Transmembrane</keyword>
<comment type="subunit">
    <text evidence="7">The complex comprises the extracytoplasmic solute receptor protein and the two transmembrane proteins.</text>
</comment>
<feature type="transmembrane region" description="Helical" evidence="7">
    <location>
        <begin position="357"/>
        <end position="382"/>
    </location>
</feature>